<dbReference type="eggNOG" id="COG3415">
    <property type="taxonomic scope" value="Bacteria"/>
</dbReference>
<dbReference type="Proteomes" id="UP000006728">
    <property type="component" value="Chromosome"/>
</dbReference>
<dbReference type="SUPFAM" id="SSF46689">
    <property type="entry name" value="Homeodomain-like"/>
    <property type="match status" value="1"/>
</dbReference>
<protein>
    <submittedName>
        <fullName evidence="2">Transposase</fullName>
    </submittedName>
</protein>
<dbReference type="EMBL" id="AM420293">
    <property type="protein sequence ID" value="CAM01774.1"/>
    <property type="molecule type" value="Genomic_DNA"/>
</dbReference>
<organism evidence="2 3">
    <name type="scientific">Saccharopolyspora erythraea (strain ATCC 11635 / DSM 40517 / JCM 4748 / NBRC 13426 / NCIMB 8594 / NRRL 2338)</name>
    <dbReference type="NCBI Taxonomy" id="405948"/>
    <lineage>
        <taxon>Bacteria</taxon>
        <taxon>Bacillati</taxon>
        <taxon>Actinomycetota</taxon>
        <taxon>Actinomycetes</taxon>
        <taxon>Pseudonocardiales</taxon>
        <taxon>Pseudonocardiaceae</taxon>
        <taxon>Saccharopolyspora</taxon>
    </lineage>
</organism>
<keyword evidence="3" id="KW-1185">Reference proteome</keyword>
<sequence length="275" mass="30588">MVKRDARALSPEALEELRRRAVAAVESGSSQAQVAHLLGVSRKTVGAWVRAYRRGGESALRPRPRGRRPGDQLALTPAQQAAMIKAIVAGAPDQYGLAHRLWNRQALVDLVHREHRVLLTPGTSGQYLARWGLVDEAYLKTMKQAQVTAVVPRRSRLFGEDQEWIPGADVLWLAWTRPHAPGPESTRRNLMTGFRDYFGDVHVLQVISTRGVVFFLARVGQFTPMQVERFVDALLGQFGSPLNLVVCRWPPQCGEILRSRPARHAGKVATRSVAD</sequence>
<dbReference type="InterPro" id="IPR055247">
    <property type="entry name" value="InsJ-like_HTH"/>
</dbReference>
<name>A4FCJ9_SACEN</name>
<dbReference type="OrthoDB" id="341531at2"/>
<dbReference type="STRING" id="405948.SACE_2478"/>
<feature type="domain" description="Insertion element IS150 protein InsJ-like helix-turn-helix" evidence="1">
    <location>
        <begin position="18"/>
        <end position="68"/>
    </location>
</feature>
<dbReference type="AlphaFoldDB" id="A4FCJ9"/>
<gene>
    <name evidence="2" type="ordered locus">SACE_2478</name>
</gene>
<evidence type="ECO:0000313" key="3">
    <source>
        <dbReference type="Proteomes" id="UP000006728"/>
    </source>
</evidence>
<proteinExistence type="predicted"/>
<dbReference type="Pfam" id="PF13518">
    <property type="entry name" value="HTH_28"/>
    <property type="match status" value="1"/>
</dbReference>
<evidence type="ECO:0000313" key="2">
    <source>
        <dbReference type="EMBL" id="CAM01774.1"/>
    </source>
</evidence>
<dbReference type="InterPro" id="IPR009057">
    <property type="entry name" value="Homeodomain-like_sf"/>
</dbReference>
<dbReference type="RefSeq" id="WP_011873697.1">
    <property type="nucleotide sequence ID" value="NC_009142.1"/>
</dbReference>
<accession>A4FCJ9</accession>
<reference evidence="2 3" key="1">
    <citation type="journal article" date="2007" name="Nat. Biotechnol.">
        <title>Complete genome sequence of the erythromycin-producing bacterium Saccharopolyspora erythraea NRRL23338.</title>
        <authorList>
            <person name="Oliynyk M."/>
            <person name="Samborskyy M."/>
            <person name="Lester J.B."/>
            <person name="Mironenko T."/>
            <person name="Scott N."/>
            <person name="Dickens S."/>
            <person name="Haydock S.F."/>
            <person name="Leadlay P.F."/>
        </authorList>
    </citation>
    <scope>NUCLEOTIDE SEQUENCE [LARGE SCALE GENOMIC DNA]</scope>
    <source>
        <strain evidence="3">ATCC 11635 / DSM 40517 / JCM 4748 / NBRC 13426 / NCIMB 8594 / NRRL 2338</strain>
    </source>
</reference>
<dbReference type="KEGG" id="sen:SACE_2478"/>
<dbReference type="Gene3D" id="1.10.10.60">
    <property type="entry name" value="Homeodomain-like"/>
    <property type="match status" value="1"/>
</dbReference>
<evidence type="ECO:0000259" key="1">
    <source>
        <dbReference type="Pfam" id="PF13518"/>
    </source>
</evidence>
<dbReference type="HOGENOM" id="CLU_056788_0_0_11"/>